<dbReference type="GO" id="GO:0003676">
    <property type="term" value="F:nucleic acid binding"/>
    <property type="evidence" value="ECO:0007669"/>
    <property type="project" value="InterPro"/>
</dbReference>
<dbReference type="GO" id="GO:0006384">
    <property type="term" value="P:transcription initiation at RNA polymerase III promoter"/>
    <property type="evidence" value="ECO:0007669"/>
    <property type="project" value="TreeGrafter"/>
</dbReference>
<dbReference type="AlphaFoldDB" id="A0AAD1XU39"/>
<evidence type="ECO:0000256" key="1">
    <source>
        <dbReference type="ARBA" id="ARBA00004123"/>
    </source>
</evidence>
<organism evidence="6 7">
    <name type="scientific">Euplotes crassus</name>
    <dbReference type="NCBI Taxonomy" id="5936"/>
    <lineage>
        <taxon>Eukaryota</taxon>
        <taxon>Sar</taxon>
        <taxon>Alveolata</taxon>
        <taxon>Ciliophora</taxon>
        <taxon>Intramacronucleata</taxon>
        <taxon>Spirotrichea</taxon>
        <taxon>Hypotrichia</taxon>
        <taxon>Euplotida</taxon>
        <taxon>Euplotidae</taxon>
        <taxon>Moneuplotes</taxon>
    </lineage>
</organism>
<dbReference type="Proteomes" id="UP001295684">
    <property type="component" value="Unassembled WGS sequence"/>
</dbReference>
<evidence type="ECO:0000313" key="7">
    <source>
        <dbReference type="Proteomes" id="UP001295684"/>
    </source>
</evidence>
<dbReference type="InterPro" id="IPR036898">
    <property type="entry name" value="RNA_pol_Rpb7-like_N_sf"/>
</dbReference>
<proteinExistence type="inferred from homology"/>
<dbReference type="SUPFAM" id="SSF88798">
    <property type="entry name" value="N-terminal, heterodimerisation domain of RBP7 (RpoE)"/>
    <property type="match status" value="1"/>
</dbReference>
<dbReference type="PANTHER" id="PTHR12709">
    <property type="entry name" value="DNA-DIRECTED RNA POLYMERASE II, III"/>
    <property type="match status" value="1"/>
</dbReference>
<dbReference type="PROSITE" id="PS50126">
    <property type="entry name" value="S1"/>
    <property type="match status" value="1"/>
</dbReference>
<evidence type="ECO:0000256" key="4">
    <source>
        <dbReference type="ARBA" id="ARBA00023163"/>
    </source>
</evidence>
<evidence type="ECO:0000313" key="6">
    <source>
        <dbReference type="EMBL" id="CAI2378512.1"/>
    </source>
</evidence>
<keyword evidence="3" id="KW-0240">DNA-directed RNA polymerase</keyword>
<comment type="similarity">
    <text evidence="2">Belongs to the eukaryotic RPB7/RPC8 RNA polymerase subunit family.</text>
</comment>
<dbReference type="Pfam" id="PF08292">
    <property type="entry name" value="RNA_pol_Rbc25"/>
    <property type="match status" value="1"/>
</dbReference>
<dbReference type="Gene3D" id="2.40.50.140">
    <property type="entry name" value="Nucleic acid-binding proteins"/>
    <property type="match status" value="1"/>
</dbReference>
<dbReference type="InterPro" id="IPR003029">
    <property type="entry name" value="S1_domain"/>
</dbReference>
<evidence type="ECO:0000256" key="3">
    <source>
        <dbReference type="ARBA" id="ARBA00022478"/>
    </source>
</evidence>
<evidence type="ECO:0000256" key="2">
    <source>
        <dbReference type="ARBA" id="ARBA00009307"/>
    </source>
</evidence>
<dbReference type="Gene3D" id="3.30.1490.120">
    <property type="entry name" value="RNA polymerase Rpb7-like, N-terminal domain"/>
    <property type="match status" value="1"/>
</dbReference>
<reference evidence="6" key="1">
    <citation type="submission" date="2023-07" db="EMBL/GenBank/DDBJ databases">
        <authorList>
            <consortium name="AG Swart"/>
            <person name="Singh M."/>
            <person name="Singh A."/>
            <person name="Seah K."/>
            <person name="Emmerich C."/>
        </authorList>
    </citation>
    <scope>NUCLEOTIDE SEQUENCE</scope>
    <source>
        <strain evidence="6">DP1</strain>
    </source>
</reference>
<comment type="caution">
    <text evidence="6">The sequence shown here is derived from an EMBL/GenBank/DDBJ whole genome shotgun (WGS) entry which is preliminary data.</text>
</comment>
<protein>
    <recommendedName>
        <fullName evidence="5">S1 motif domain-containing protein</fullName>
    </recommendedName>
</protein>
<dbReference type="InterPro" id="IPR045113">
    <property type="entry name" value="Rpb7-like"/>
</dbReference>
<accession>A0AAD1XU39</accession>
<keyword evidence="4" id="KW-0804">Transcription</keyword>
<dbReference type="SUPFAM" id="SSF50249">
    <property type="entry name" value="Nucleic acid-binding proteins"/>
    <property type="match status" value="1"/>
</dbReference>
<keyword evidence="7" id="KW-1185">Reference proteome</keyword>
<dbReference type="EMBL" id="CAMPGE010020244">
    <property type="protein sequence ID" value="CAI2378512.1"/>
    <property type="molecule type" value="Genomic_DNA"/>
</dbReference>
<gene>
    <name evidence="6" type="ORF">ECRASSUSDP1_LOCUS19909</name>
</gene>
<evidence type="ECO:0000259" key="5">
    <source>
        <dbReference type="PROSITE" id="PS50126"/>
    </source>
</evidence>
<dbReference type="InterPro" id="IPR013238">
    <property type="entry name" value="RNA_pol_III_Rbc25"/>
</dbReference>
<dbReference type="GO" id="GO:0005666">
    <property type="term" value="C:RNA polymerase III complex"/>
    <property type="evidence" value="ECO:0007669"/>
    <property type="project" value="TreeGrafter"/>
</dbReference>
<dbReference type="PANTHER" id="PTHR12709:SF1">
    <property type="entry name" value="DNA-DIRECTED RNA POLYMERASE III SUBUNIT RPC8"/>
    <property type="match status" value="1"/>
</dbReference>
<dbReference type="InterPro" id="IPR012340">
    <property type="entry name" value="NA-bd_OB-fold"/>
</dbReference>
<name>A0AAD1XU39_EUPCR</name>
<feature type="domain" description="S1 motif" evidence="5">
    <location>
        <begin position="81"/>
        <end position="165"/>
    </location>
</feature>
<sequence length="213" mass="24792">MFYLYKTLERVNIDPGDLKKPEFIQSLVKQLEKKYCNKVFDKGFAISIVECFHKSSIVMPREGNVQENVEISVLVFNPWKDEVLKGKIKKQTEEGIVVDMGFIEAFIPAALTTEGSFFDDEKEAWFWKYEDLDKCYYLEYQTDEEIKFSVHSTDFSKPKITSADTTEITEYDQNKVAEKEDEPTEIVTTKFRYTVIGSCQKEGLGMKSWWANS</sequence>
<comment type="subcellular location">
    <subcellularLocation>
        <location evidence="1">Nucleus</location>
    </subcellularLocation>
</comment>